<feature type="compositionally biased region" description="Polar residues" evidence="2">
    <location>
        <begin position="70"/>
        <end position="83"/>
    </location>
</feature>
<feature type="compositionally biased region" description="Polar residues" evidence="2">
    <location>
        <begin position="90"/>
        <end position="102"/>
    </location>
</feature>
<gene>
    <name evidence="4" type="ORF">A4X09_0g2437</name>
</gene>
<organism evidence="4 5">
    <name type="scientific">Tilletia walkeri</name>
    <dbReference type="NCBI Taxonomy" id="117179"/>
    <lineage>
        <taxon>Eukaryota</taxon>
        <taxon>Fungi</taxon>
        <taxon>Dikarya</taxon>
        <taxon>Basidiomycota</taxon>
        <taxon>Ustilaginomycotina</taxon>
        <taxon>Exobasidiomycetes</taxon>
        <taxon>Tilletiales</taxon>
        <taxon>Tilletiaceae</taxon>
        <taxon>Tilletia</taxon>
    </lineage>
</organism>
<dbReference type="Gene3D" id="3.40.50.11500">
    <property type="match status" value="1"/>
</dbReference>
<dbReference type="GO" id="GO:0032483">
    <property type="term" value="P:regulation of Rab protein signal transduction"/>
    <property type="evidence" value="ECO:0007669"/>
    <property type="project" value="TreeGrafter"/>
</dbReference>
<dbReference type="SMART" id="SM00799">
    <property type="entry name" value="DENN"/>
    <property type="match status" value="1"/>
</dbReference>
<feature type="compositionally biased region" description="Polar residues" evidence="2">
    <location>
        <begin position="154"/>
        <end position="194"/>
    </location>
</feature>
<feature type="compositionally biased region" description="Basic and acidic residues" evidence="2">
    <location>
        <begin position="1090"/>
        <end position="1101"/>
    </location>
</feature>
<dbReference type="InterPro" id="IPR001194">
    <property type="entry name" value="cDENN_dom"/>
</dbReference>
<dbReference type="InterPro" id="IPR051696">
    <property type="entry name" value="DENN_Domain_GEFs"/>
</dbReference>
<dbReference type="InterPro" id="IPR043153">
    <property type="entry name" value="DENN_C"/>
</dbReference>
<feature type="compositionally biased region" description="Acidic residues" evidence="2">
    <location>
        <begin position="543"/>
        <end position="553"/>
    </location>
</feature>
<feature type="compositionally biased region" description="Low complexity" evidence="2">
    <location>
        <begin position="103"/>
        <end position="116"/>
    </location>
</feature>
<feature type="compositionally biased region" description="Low complexity" evidence="2">
    <location>
        <begin position="1075"/>
        <end position="1089"/>
    </location>
</feature>
<feature type="compositionally biased region" description="Gly residues" evidence="2">
    <location>
        <begin position="1370"/>
        <end position="1379"/>
    </location>
</feature>
<feature type="compositionally biased region" description="Polar residues" evidence="2">
    <location>
        <begin position="117"/>
        <end position="126"/>
    </location>
</feature>
<feature type="compositionally biased region" description="Gly residues" evidence="2">
    <location>
        <begin position="1233"/>
        <end position="1247"/>
    </location>
</feature>
<feature type="compositionally biased region" description="Polar residues" evidence="2">
    <location>
        <begin position="1032"/>
        <end position="1052"/>
    </location>
</feature>
<feature type="region of interest" description="Disordered" evidence="2">
    <location>
        <begin position="1145"/>
        <end position="1187"/>
    </location>
</feature>
<reference evidence="4" key="2">
    <citation type="journal article" date="2019" name="IMA Fungus">
        <title>Genome sequencing and comparison of five Tilletia species to identify candidate genes for the detection of regulated species infecting wheat.</title>
        <authorList>
            <person name="Nguyen H.D.T."/>
            <person name="Sultana T."/>
            <person name="Kesanakurti P."/>
            <person name="Hambleton S."/>
        </authorList>
    </citation>
    <scope>NUCLEOTIDE SEQUENCE</scope>
    <source>
        <strain evidence="4">DAOMC 236422</strain>
    </source>
</reference>
<feature type="region of interest" description="Disordered" evidence="2">
    <location>
        <begin position="505"/>
        <end position="553"/>
    </location>
</feature>
<reference evidence="4" key="1">
    <citation type="submission" date="2016-04" db="EMBL/GenBank/DDBJ databases">
        <authorList>
            <person name="Nguyen H.D."/>
            <person name="Samba Siva P."/>
            <person name="Cullis J."/>
            <person name="Levesque C.A."/>
            <person name="Hambleton S."/>
        </authorList>
    </citation>
    <scope>NUCLEOTIDE SEQUENCE</scope>
    <source>
        <strain evidence="4">DAOMC 236422</strain>
    </source>
</reference>
<dbReference type="GO" id="GO:0031410">
    <property type="term" value="C:cytoplasmic vesicle"/>
    <property type="evidence" value="ECO:0007669"/>
    <property type="project" value="TreeGrafter"/>
</dbReference>
<feature type="region of interest" description="Disordered" evidence="2">
    <location>
        <begin position="1227"/>
        <end position="1426"/>
    </location>
</feature>
<feature type="compositionally biased region" description="Low complexity" evidence="2">
    <location>
        <begin position="1285"/>
        <end position="1295"/>
    </location>
</feature>
<dbReference type="PANTHER" id="PTHR12296">
    <property type="entry name" value="DENN DOMAIN-CONTAINING PROTEIN 4"/>
    <property type="match status" value="1"/>
</dbReference>
<accession>A0A8X7NBI7</accession>
<comment type="caution">
    <text evidence="4">The sequence shown here is derived from an EMBL/GenBank/DDBJ whole genome shotgun (WGS) entry which is preliminary data.</text>
</comment>
<protein>
    <recommendedName>
        <fullName evidence="3">cDENN domain-containing protein</fullName>
    </recommendedName>
</protein>
<evidence type="ECO:0000259" key="3">
    <source>
        <dbReference type="SMART" id="SM00799"/>
    </source>
</evidence>
<evidence type="ECO:0000313" key="4">
    <source>
        <dbReference type="EMBL" id="KAE8269912.1"/>
    </source>
</evidence>
<name>A0A8X7NBI7_9BASI</name>
<feature type="region of interest" description="Disordered" evidence="2">
    <location>
        <begin position="332"/>
        <end position="373"/>
    </location>
</feature>
<feature type="compositionally biased region" description="Basic and acidic residues" evidence="2">
    <location>
        <begin position="355"/>
        <end position="364"/>
    </location>
</feature>
<feature type="compositionally biased region" description="Basic and acidic residues" evidence="2">
    <location>
        <begin position="1149"/>
        <end position="1160"/>
    </location>
</feature>
<dbReference type="Pfam" id="PF02141">
    <property type="entry name" value="DENN"/>
    <property type="match status" value="1"/>
</dbReference>
<evidence type="ECO:0000256" key="1">
    <source>
        <dbReference type="SAM" id="Coils"/>
    </source>
</evidence>
<feature type="compositionally biased region" description="Polar residues" evidence="2">
    <location>
        <begin position="1356"/>
        <end position="1365"/>
    </location>
</feature>
<feature type="compositionally biased region" description="Basic residues" evidence="2">
    <location>
        <begin position="506"/>
        <end position="515"/>
    </location>
</feature>
<feature type="domain" description="cDENN" evidence="3">
    <location>
        <begin position="566"/>
        <end position="753"/>
    </location>
</feature>
<feature type="compositionally biased region" description="Gly residues" evidence="2">
    <location>
        <begin position="518"/>
        <end position="540"/>
    </location>
</feature>
<dbReference type="Proteomes" id="UP000078113">
    <property type="component" value="Unassembled WGS sequence"/>
</dbReference>
<evidence type="ECO:0000256" key="2">
    <source>
        <dbReference type="SAM" id="MobiDB-lite"/>
    </source>
</evidence>
<feature type="coiled-coil region" evidence="1">
    <location>
        <begin position="886"/>
        <end position="997"/>
    </location>
</feature>
<feature type="compositionally biased region" description="Low complexity" evidence="2">
    <location>
        <begin position="30"/>
        <end position="40"/>
    </location>
</feature>
<feature type="compositionally biased region" description="Gly residues" evidence="2">
    <location>
        <begin position="140"/>
        <end position="149"/>
    </location>
</feature>
<proteinExistence type="predicted"/>
<evidence type="ECO:0000313" key="5">
    <source>
        <dbReference type="Proteomes" id="UP000078113"/>
    </source>
</evidence>
<feature type="compositionally biased region" description="Basic and acidic residues" evidence="2">
    <location>
        <begin position="54"/>
        <end position="69"/>
    </location>
</feature>
<keyword evidence="1" id="KW-0175">Coiled coil</keyword>
<keyword evidence="5" id="KW-1185">Reference proteome</keyword>
<sequence length="1426" mass="152123">MSYYDNTPPASKSGGFAGLLRSASRKSSDSLRSARSLASRSLRKNNPSMTSFQEDERPPPVPPHDESYYRSRSQLTHHSSQYESAEAASPYTNSTDPSRLNLPSSQGQSPYGQYQSANSTTHQSRASLVDKYGSQNSSTNGGGGTGGGLPASRSRASLFSTFSNPAPQSQSHGSRTTAPNSKTSSLTRSASKYSVRSEGRPMNGYGPTSHLQQQPQGPYGTTDINAAGRYGDGNTIAQLYAVFGLPKDPAVWTLAEEDCVTGVQHLDGAVGRYWRPEVLGCSICPPPSEVISEMVADRKRSGSTITGADGATTPTTTSAAAAAAASSASVSAAGGSAKKGKKGKKNKDGSGASKWEGRSADGKKPQNPKFIEMADGRGGVEKAETARVLSKALKLCFTREIEIVAGQATFIPPSTSHSFSFTVPTISGSTAPPPPSSAAYGDATTRSGVALHKKGAASAVGEGYGAQGNDDGSDLATFYGVVLTVWSSADERRARAVKRELSRAAKAAKLKKRRNQTNGGGASSNGGGGGGSSGGGGGKNGGEELDGGEEEDIMGGSYLPENDTFFMPYAICIVSRYPIYNLLGDWNKAAWHKYSRNIEMHNRLMSHILRQPAPRLGETFRIESPDDDVSFVCTFPGALEWGRGLIGIDFTMWPLFKTLSIDHILTICEIALTPTGKVLFHSRHPALLGLAVETIRYMIELRGWHGVAHQNCHARDVKIYLEDPGSWLIGINTELKAIIRPGRDVCVVDLDVNSLTCVAPPQGAPTTKGVREKRKRKLVAALGFAVADYGPPREYVEAYPAGRFRPMSVLVPRLDRSPHERLMPPSWWDQGAVLSAFDKVLHDGTRSLLQRMMPRSSSKQVRVASEAELAAILALRRRASTFVDARDGLENKIGKLNKRLAFLMSESDLWRAQFDKIQQLVDRLTKEANDLRSKVDKERRESRRLSSSLAQKDMEQMQLRLQLQETESARDNARVELEKMQSALDSLEHEREAMVDEIRAVLSTGGPNGDDAASVAAYSRFELMSDQGGVSRASSPNGSQLTHASMTPSQSAEMILKARAAAEQRINGGREGRSRSSLRGPGSTSGRRSLSQDRGEREGKRTLASAVSSVQNHFPDDQMNFEIRQRTSVVTDHISRLQQQLESTLQNLESRRDRDRDRTRRTSVSSAASHRYEYSSPSALSHGYKDVPSSVGHGAAGGSTMSHLYSPSARGGAHGNYENVENLHERGASMVSPGGGTGGNGNGGGGASASDVTSDAGANARRRDVNQGPPPPSSYRLPARHNREGSGSSSNTSNSQVGTLPAPVKTAGERQYSNPWKEAAAATSKPLLTSPSPTTTEAPKMDSVSSEGGIGPLTPLRSNASPQPSNDNGNGNGVNGMGNGMSQTHLDEPDTDRGTGVVTPVKGLGLNSGHSSSDNATVAGDTDEGK</sequence>
<dbReference type="PANTHER" id="PTHR12296:SF31">
    <property type="entry name" value="DENN (AEX-3) DOMAIN PROTEIN (AFU_ORTHOLOGUE AFUA_6G11200)"/>
    <property type="match status" value="1"/>
</dbReference>
<feature type="compositionally biased region" description="Low complexity" evidence="2">
    <location>
        <begin position="1323"/>
        <end position="1336"/>
    </location>
</feature>
<feature type="region of interest" description="Disordered" evidence="2">
    <location>
        <begin position="1027"/>
        <end position="1119"/>
    </location>
</feature>
<feature type="compositionally biased region" description="Polar residues" evidence="2">
    <location>
        <begin position="1"/>
        <end position="10"/>
    </location>
</feature>
<feature type="region of interest" description="Disordered" evidence="2">
    <location>
        <begin position="1"/>
        <end position="218"/>
    </location>
</feature>
<dbReference type="EMBL" id="LWDG02000072">
    <property type="protein sequence ID" value="KAE8269912.1"/>
    <property type="molecule type" value="Genomic_DNA"/>
</dbReference>